<feature type="compositionally biased region" description="Low complexity" evidence="1">
    <location>
        <begin position="748"/>
        <end position="761"/>
    </location>
</feature>
<proteinExistence type="predicted"/>
<feature type="compositionally biased region" description="Low complexity" evidence="1">
    <location>
        <begin position="605"/>
        <end position="621"/>
    </location>
</feature>
<feature type="compositionally biased region" description="Acidic residues" evidence="1">
    <location>
        <begin position="14"/>
        <end position="28"/>
    </location>
</feature>
<evidence type="ECO:0000256" key="1">
    <source>
        <dbReference type="SAM" id="MobiDB-lite"/>
    </source>
</evidence>
<feature type="compositionally biased region" description="Low complexity" evidence="1">
    <location>
        <begin position="281"/>
        <end position="305"/>
    </location>
</feature>
<feature type="compositionally biased region" description="Basic and acidic residues" evidence="1">
    <location>
        <begin position="732"/>
        <end position="745"/>
    </location>
</feature>
<sequence>MEDGPRTRSIGSESGEDESADSEGDEEPTITATQTQEHKDEARMEFVSDEEPALVVDPMASPKPCSDPQPPQPPQGPQGPQGPRSPERRRTRSPGDDPFDSASEDTADGGEVEEKGDDAKKVTEFERSKAKVAMEIKDVLEKRQACESDLRAMAVGGQYAFDLCFDSSVESSDGSSKDHPVSVRVSGRSKAEHPDNAAFFPRGGGGSRRSSEFTVLAALSRDESRGHGHGLHSNTERELEAAAAADRAAGARRPNDHAPAPAPAPYGQEGLHSNTERELEAAAAARGASGGSLARSGQAGSASAHGGRGGLHSNTERELEAAAAAAEAGRYGPRASVDREEERSSARGGVLHSNTERELVAAAAAVHAHLPISGPYGQNAAARPSQSAHGGGIHSNTERELVAAASAREAGISFSGPYAQNPAADADGAIRSSGASVLHSNSERELEAAASARDAADRHEPPPPSRRASRDAPQPQLRSERRLSEKDLIGTSIAAALHINPAHYMGTQAHPSAPAGAQDSEPKFRRERKLSQRDLVGSSYAKSHRALNSDASGLHRQIASPPPNARQNRKMSQNDLLGLAHAAVRPGDREADDGAPAERPRLPQAPSARSDAHSAAAAASHGPRHRRDDDGGGGSGPSNGASHGRPQHHTETQTHSASSAGTQTSIQPSPRGDRDSTSRDEDSGSQYPYNDDFAAAGSGQRRNPRSTAQRDLNNARRYRPYEAQGYAAHSRNSNEEPVDHTRMVEVDSSGARAGAHHASSGFRWTGASAPGPDPDPDDGDDGDDGDEDGSSSDPLHPGDDDDIDAQLIPDDYIDDYPPPLRREPSNDDETDPMYDPQHVPQNSHSHYSPFPQFFAHHPPVPLLPAAAPPPPPPPDDDFGQNQVGNHGTPHGEGLQPRDRAHQSYLRIRLPGDRLLHHRPKCGLLIVSAMRRDKNLPVDRRKDNRIPRTPGRVDINFSPRTGDIILRHVRLPGQGAVEIWNPGLQTQDGDSLIRFKLDPWSYDSNSRTSSNLIIVKAKGYISFEKMWIYMGRAINSVTKAEQRVLGVGAMDGRTVYARLMTKVIVLTLVPQRQLLVVLELGADVF</sequence>
<feature type="compositionally biased region" description="Basic and acidic residues" evidence="1">
    <location>
        <begin position="36"/>
        <end position="46"/>
    </location>
</feature>
<feature type="compositionally biased region" description="Pro residues" evidence="1">
    <location>
        <begin position="858"/>
        <end position="873"/>
    </location>
</feature>
<gene>
    <name evidence="2" type="ORF">AXG93_2931s1210</name>
</gene>
<comment type="caution">
    <text evidence="2">The sequence shown here is derived from an EMBL/GenBank/DDBJ whole genome shotgun (WGS) entry which is preliminary data.</text>
</comment>
<feature type="compositionally biased region" description="Basic and acidic residues" evidence="1">
    <location>
        <begin position="336"/>
        <end position="345"/>
    </location>
</feature>
<evidence type="ECO:0000313" key="2">
    <source>
        <dbReference type="EMBL" id="OAE24879.1"/>
    </source>
</evidence>
<reference evidence="2" key="1">
    <citation type="submission" date="2016-03" db="EMBL/GenBank/DDBJ databases">
        <title>Mechanisms controlling the formation of the plant cell surface in tip-growing cells are functionally conserved among land plants.</title>
        <authorList>
            <person name="Honkanen S."/>
            <person name="Jones V.A."/>
            <person name="Morieri G."/>
            <person name="Champion C."/>
            <person name="Hetherington A.J."/>
            <person name="Kelly S."/>
            <person name="Saint-Marcoux D."/>
            <person name="Proust H."/>
            <person name="Prescott H."/>
            <person name="Dolan L."/>
        </authorList>
    </citation>
    <scope>NUCLEOTIDE SEQUENCE [LARGE SCALE GENOMIC DNA]</scope>
    <source>
        <tissue evidence="2">Whole gametophyte</tissue>
    </source>
</reference>
<feature type="compositionally biased region" description="Basic and acidic residues" evidence="1">
    <location>
        <begin position="671"/>
        <end position="682"/>
    </location>
</feature>
<feature type="compositionally biased region" description="Basic and acidic residues" evidence="1">
    <location>
        <begin position="520"/>
        <end position="532"/>
    </location>
</feature>
<protein>
    <submittedName>
        <fullName evidence="2">Uncharacterized protein</fullName>
    </submittedName>
</protein>
<dbReference type="Proteomes" id="UP000077202">
    <property type="component" value="Unassembled WGS sequence"/>
</dbReference>
<feature type="compositionally biased region" description="Pro residues" evidence="1">
    <location>
        <begin position="65"/>
        <end position="77"/>
    </location>
</feature>
<dbReference type="EMBL" id="LVLJ01002458">
    <property type="protein sequence ID" value="OAE24879.1"/>
    <property type="molecule type" value="Genomic_DNA"/>
</dbReference>
<feature type="compositionally biased region" description="Polar residues" evidence="1">
    <location>
        <begin position="653"/>
        <end position="668"/>
    </location>
</feature>
<evidence type="ECO:0000313" key="3">
    <source>
        <dbReference type="Proteomes" id="UP000077202"/>
    </source>
</evidence>
<keyword evidence="3" id="KW-1185">Reference proteome</keyword>
<feature type="compositionally biased region" description="Acidic residues" evidence="1">
    <location>
        <begin position="774"/>
        <end position="790"/>
    </location>
</feature>
<feature type="region of interest" description="Disordered" evidence="1">
    <location>
        <begin position="435"/>
        <end position="485"/>
    </location>
</feature>
<feature type="region of interest" description="Disordered" evidence="1">
    <location>
        <begin position="505"/>
        <end position="897"/>
    </location>
</feature>
<feature type="compositionally biased region" description="Acidic residues" evidence="1">
    <location>
        <begin position="97"/>
        <end position="116"/>
    </location>
</feature>
<accession>A0A176VVQ4</accession>
<feature type="region of interest" description="Disordered" evidence="1">
    <location>
        <begin position="1"/>
        <end position="130"/>
    </location>
</feature>
<feature type="region of interest" description="Disordered" evidence="1">
    <location>
        <begin position="168"/>
        <end position="353"/>
    </location>
</feature>
<feature type="compositionally biased region" description="Basic and acidic residues" evidence="1">
    <location>
        <begin position="117"/>
        <end position="130"/>
    </location>
</feature>
<feature type="compositionally biased region" description="Low complexity" evidence="1">
    <location>
        <begin position="241"/>
        <end position="252"/>
    </location>
</feature>
<name>A0A176VVQ4_MARPO</name>
<dbReference type="AlphaFoldDB" id="A0A176VVQ4"/>
<organism evidence="2 3">
    <name type="scientific">Marchantia polymorpha subsp. ruderalis</name>
    <dbReference type="NCBI Taxonomy" id="1480154"/>
    <lineage>
        <taxon>Eukaryota</taxon>
        <taxon>Viridiplantae</taxon>
        <taxon>Streptophyta</taxon>
        <taxon>Embryophyta</taxon>
        <taxon>Marchantiophyta</taxon>
        <taxon>Marchantiopsida</taxon>
        <taxon>Marchantiidae</taxon>
        <taxon>Marchantiales</taxon>
        <taxon>Marchantiaceae</taxon>
        <taxon>Marchantia</taxon>
    </lineage>
</organism>